<dbReference type="InterPro" id="IPR002035">
    <property type="entry name" value="VWF_A"/>
</dbReference>
<dbReference type="OrthoDB" id="9783818at2"/>
<dbReference type="InterPro" id="IPR036465">
    <property type="entry name" value="vWFA_dom_sf"/>
</dbReference>
<reference evidence="5" key="1">
    <citation type="submission" date="2018-12" db="EMBL/GenBank/DDBJ databases">
        <authorList>
            <person name="Sun L."/>
            <person name="Chen Z."/>
        </authorList>
    </citation>
    <scope>NUCLEOTIDE SEQUENCE [LARGE SCALE GENOMIC DNA]</scope>
    <source>
        <strain evidence="5">3-2-2</strain>
    </source>
</reference>
<evidence type="ECO:0000313" key="6">
    <source>
        <dbReference type="Proteomes" id="UP000287156"/>
    </source>
</evidence>
<feature type="signal peptide" evidence="3">
    <location>
        <begin position="1"/>
        <end position="20"/>
    </location>
</feature>
<comment type="caution">
    <text evidence="5">The sequence shown here is derived from an EMBL/GenBank/DDBJ whole genome shotgun (WGS) entry which is preliminary data.</text>
</comment>
<dbReference type="AlphaFoldDB" id="A0A429XU30"/>
<dbReference type="Proteomes" id="UP000287156">
    <property type="component" value="Unassembled WGS sequence"/>
</dbReference>
<dbReference type="RefSeq" id="WP_126052253.1">
    <property type="nucleotide sequence ID" value="NZ_QYTV02000012.1"/>
</dbReference>
<dbReference type="SUPFAM" id="SSF53300">
    <property type="entry name" value="vWA-like"/>
    <property type="match status" value="1"/>
</dbReference>
<evidence type="ECO:0000256" key="2">
    <source>
        <dbReference type="SAM" id="MobiDB-lite"/>
    </source>
</evidence>
<dbReference type="EMBL" id="QYTV02000012">
    <property type="protein sequence ID" value="RST71487.1"/>
    <property type="molecule type" value="Genomic_DNA"/>
</dbReference>
<dbReference type="PROSITE" id="PS51257">
    <property type="entry name" value="PROKAR_LIPOPROTEIN"/>
    <property type="match status" value="1"/>
</dbReference>
<protein>
    <submittedName>
        <fullName evidence="5">VWA domain-containing protein</fullName>
    </submittedName>
</protein>
<accession>A0A429XU30</accession>
<evidence type="ECO:0000259" key="4">
    <source>
        <dbReference type="PROSITE" id="PS50234"/>
    </source>
</evidence>
<evidence type="ECO:0000256" key="1">
    <source>
        <dbReference type="SAM" id="Coils"/>
    </source>
</evidence>
<dbReference type="SMART" id="SM00327">
    <property type="entry name" value="VWA"/>
    <property type="match status" value="1"/>
</dbReference>
<evidence type="ECO:0000256" key="3">
    <source>
        <dbReference type="SAM" id="SignalP"/>
    </source>
</evidence>
<dbReference type="Gene3D" id="3.40.50.410">
    <property type="entry name" value="von Willebrand factor, type A domain"/>
    <property type="match status" value="1"/>
</dbReference>
<feature type="chain" id="PRO_5038360122" evidence="3">
    <location>
        <begin position="21"/>
        <end position="467"/>
    </location>
</feature>
<dbReference type="PROSITE" id="PS50234">
    <property type="entry name" value="VWFA"/>
    <property type="match status" value="1"/>
</dbReference>
<dbReference type="Pfam" id="PF00092">
    <property type="entry name" value="VWA"/>
    <property type="match status" value="1"/>
</dbReference>
<feature type="domain" description="VWFA" evidence="4">
    <location>
        <begin position="166"/>
        <end position="357"/>
    </location>
</feature>
<organism evidence="5 6">
    <name type="scientific">Siminovitchia acidinfaciens</name>
    <dbReference type="NCBI Taxonomy" id="2321395"/>
    <lineage>
        <taxon>Bacteria</taxon>
        <taxon>Bacillati</taxon>
        <taxon>Bacillota</taxon>
        <taxon>Bacilli</taxon>
        <taxon>Bacillales</taxon>
        <taxon>Bacillaceae</taxon>
        <taxon>Siminovitchia</taxon>
    </lineage>
</organism>
<keyword evidence="1" id="KW-0175">Coiled coil</keyword>
<feature type="compositionally biased region" description="Polar residues" evidence="2">
    <location>
        <begin position="44"/>
        <end position="53"/>
    </location>
</feature>
<feature type="compositionally biased region" description="Polar residues" evidence="2">
    <location>
        <begin position="72"/>
        <end position="83"/>
    </location>
</feature>
<feature type="compositionally biased region" description="Basic and acidic residues" evidence="2">
    <location>
        <begin position="24"/>
        <end position="43"/>
    </location>
</feature>
<keyword evidence="3" id="KW-0732">Signal</keyword>
<gene>
    <name evidence="5" type="ORF">D4T97_018500</name>
</gene>
<keyword evidence="6" id="KW-1185">Reference proteome</keyword>
<proteinExistence type="predicted"/>
<feature type="coiled-coil region" evidence="1">
    <location>
        <begin position="419"/>
        <end position="457"/>
    </location>
</feature>
<feature type="region of interest" description="Disordered" evidence="2">
    <location>
        <begin position="22"/>
        <end position="91"/>
    </location>
</feature>
<name>A0A429XU30_9BACI</name>
<sequence>MRKYLAILFLTFLVLAGCNAKQDAGPDKTAKETPPTEKVKSPDSDSQQGQNEDQLQHEGQTEDIFSDMEEIPQTSADLINQPTGKFGGRDLDTDEEKQKITEEIKELPPLPENATEEDFDKYFRYVYSKVSGDFPNPEDLISKWEFAMSGNPDLPDQKYQFKENYNIEVMLDSSGSMANVIGGKTMMDLAKGAITDFLSNVPEDANVSLRVYGHKGTGSQEDKEMSCSSIEQLYGYEKYDEAKFKEALKTLKPSGWTPIAGAVEQAKEAMEKFDPETTTNLIYIVSDGIETCGGDPVKVAKSLKDSGISPIINIIGFNVDSNAQKQLKEMARISDGTYTTVNNGKELQAEFKRADEVLERWTQWKKDMISDADHQRVEQSFDIMDFYSNWGDTARQQFANLNAFFSVMKDEGIIDIHQKDELRNRAKEVDALAHQAKNEVREELDQLNLERAEEIKKQIKEKYETNT</sequence>
<evidence type="ECO:0000313" key="5">
    <source>
        <dbReference type="EMBL" id="RST71487.1"/>
    </source>
</evidence>